<dbReference type="OrthoDB" id="8687154at2"/>
<reference evidence="2 3" key="1">
    <citation type="journal article" date="2014" name="Genome Announc.">
        <title>Genome Sequence of a Presumptive Mannheimia haemolytica Strain with an A1/A6-Cross-Reactive Serotype from a White-Tailed Deer (Odocoileus virginianus).</title>
        <authorList>
            <person name="Lawrence P.K."/>
            <person name="Bey R.F."/>
            <person name="Wiener B."/>
            <person name="Kittichotirat W."/>
            <person name="Bumgarner R.E."/>
        </authorList>
    </citation>
    <scope>NUCLEOTIDE SEQUENCE [LARGE SCALE GENOMIC DNA]</scope>
    <source>
        <strain evidence="2 3">PKL10</strain>
    </source>
</reference>
<keyword evidence="3" id="KW-1185">Reference proteome</keyword>
<dbReference type="SUPFAM" id="SSF159894">
    <property type="entry name" value="YgaC/TfoX-N like"/>
    <property type="match status" value="1"/>
</dbReference>
<dbReference type="AlphaFoldDB" id="A0A011NAG9"/>
<evidence type="ECO:0000259" key="1">
    <source>
        <dbReference type="Pfam" id="PF04993"/>
    </source>
</evidence>
<accession>A0A011NAG9</accession>
<evidence type="ECO:0000313" key="2">
    <source>
        <dbReference type="EMBL" id="EXI61602.1"/>
    </source>
</evidence>
<dbReference type="InterPro" id="IPR007076">
    <property type="entry name" value="TfoX_N"/>
</dbReference>
<comment type="caution">
    <text evidence="2">The sequence shown here is derived from an EMBL/GenBank/DDBJ whole genome shotgun (WGS) entry which is preliminary data.</text>
</comment>
<feature type="domain" description="TfoX N-terminal" evidence="1">
    <location>
        <begin position="12"/>
        <end position="104"/>
    </location>
</feature>
<dbReference type="Pfam" id="PF04993">
    <property type="entry name" value="TfoX_N"/>
    <property type="match status" value="1"/>
</dbReference>
<dbReference type="EMBL" id="JANJ01000007">
    <property type="protein sequence ID" value="EXI61602.1"/>
    <property type="molecule type" value="Genomic_DNA"/>
</dbReference>
<dbReference type="PATRIC" id="fig|1450449.3.peg.2051"/>
<proteinExistence type="predicted"/>
<evidence type="ECO:0000313" key="3">
    <source>
        <dbReference type="Proteomes" id="UP000054123"/>
    </source>
</evidence>
<organism evidence="2 3">
    <name type="scientific">Mannheimia granulomatis</name>
    <dbReference type="NCBI Taxonomy" id="85402"/>
    <lineage>
        <taxon>Bacteria</taxon>
        <taxon>Pseudomonadati</taxon>
        <taxon>Pseudomonadota</taxon>
        <taxon>Gammaproteobacteria</taxon>
        <taxon>Pasteurellales</taxon>
        <taxon>Pasteurellaceae</taxon>
        <taxon>Mannheimia</taxon>
    </lineage>
</organism>
<gene>
    <name evidence="2" type="ORF">AK33_10285</name>
</gene>
<dbReference type="STRING" id="1122190.GCA_000621105_01123"/>
<dbReference type="Gene3D" id="3.30.1460.30">
    <property type="entry name" value="YgaC/TfoX-N like chaperone"/>
    <property type="match status" value="1"/>
</dbReference>
<name>A0A011NAG9_9PAST</name>
<protein>
    <submittedName>
        <fullName evidence="2">Competence protein TfoX</fullName>
    </submittedName>
</protein>
<sequence>MANAEFIHFLLDQLSSISGLRSKKMFGDYCLFFGEKIVAIINKDYRIFVKANAETLPLFLAENAEQFSYFAKGKINKMHYWTIPEYAVEDSDELKKWIRLGLQAV</sequence>
<dbReference type="Proteomes" id="UP000054123">
    <property type="component" value="Unassembled WGS sequence"/>
</dbReference>
<dbReference type="RefSeq" id="WP_027074993.1">
    <property type="nucleotide sequence ID" value="NZ_AVSP01000005.1"/>
</dbReference>